<dbReference type="SUPFAM" id="SSF55008">
    <property type="entry name" value="HMA, heavy metal-associated domain"/>
    <property type="match status" value="1"/>
</dbReference>
<dbReference type="RefSeq" id="WP_274456544.1">
    <property type="nucleotide sequence ID" value="NZ_CP067097.1"/>
</dbReference>
<dbReference type="EMBL" id="JAUSTP010000026">
    <property type="protein sequence ID" value="MDQ0190896.1"/>
    <property type="molecule type" value="Genomic_DNA"/>
</dbReference>
<evidence type="ECO:0000313" key="3">
    <source>
        <dbReference type="Proteomes" id="UP001232973"/>
    </source>
</evidence>
<evidence type="ECO:0000259" key="1">
    <source>
        <dbReference type="PROSITE" id="PS50846"/>
    </source>
</evidence>
<dbReference type="CDD" id="cd00371">
    <property type="entry name" value="HMA"/>
    <property type="match status" value="1"/>
</dbReference>
<dbReference type="Gene3D" id="3.30.70.100">
    <property type="match status" value="1"/>
</dbReference>
<dbReference type="InterPro" id="IPR000428">
    <property type="entry name" value="Cu-bd"/>
</dbReference>
<dbReference type="Proteomes" id="UP001232973">
    <property type="component" value="Unassembled WGS sequence"/>
</dbReference>
<dbReference type="InterPro" id="IPR036163">
    <property type="entry name" value="HMA_dom_sf"/>
</dbReference>
<name>A0ABT9XKR9_9BACL</name>
<keyword evidence="3" id="KW-1185">Reference proteome</keyword>
<accession>A0ABT9XKR9</accession>
<proteinExistence type="predicted"/>
<dbReference type="Pfam" id="PF00403">
    <property type="entry name" value="HMA"/>
    <property type="match status" value="1"/>
</dbReference>
<evidence type="ECO:0000313" key="2">
    <source>
        <dbReference type="EMBL" id="MDQ0190896.1"/>
    </source>
</evidence>
<gene>
    <name evidence="2" type="ORF">J2S03_002763</name>
</gene>
<dbReference type="InterPro" id="IPR006121">
    <property type="entry name" value="HMA_dom"/>
</dbReference>
<feature type="domain" description="HMA" evidence="1">
    <location>
        <begin position="2"/>
        <end position="67"/>
    </location>
</feature>
<organism evidence="2 3">
    <name type="scientific">Alicyclobacillus cycloheptanicus</name>
    <dbReference type="NCBI Taxonomy" id="1457"/>
    <lineage>
        <taxon>Bacteria</taxon>
        <taxon>Bacillati</taxon>
        <taxon>Bacillota</taxon>
        <taxon>Bacilli</taxon>
        <taxon>Bacillales</taxon>
        <taxon>Alicyclobacillaceae</taxon>
        <taxon>Alicyclobacillus</taxon>
    </lineage>
</organism>
<protein>
    <submittedName>
        <fullName evidence="2">Copper chaperone CopZ</fullName>
    </submittedName>
</protein>
<dbReference type="PROSITE" id="PS50846">
    <property type="entry name" value="HMA_2"/>
    <property type="match status" value="1"/>
</dbReference>
<dbReference type="PRINTS" id="PR00944">
    <property type="entry name" value="CUEXPORT"/>
</dbReference>
<comment type="caution">
    <text evidence="2">The sequence shown here is derived from an EMBL/GenBank/DDBJ whole genome shotgun (WGS) entry which is preliminary data.</text>
</comment>
<sequence>MPTRVIKVKGMSCPHCERAIEGVLLDVPGVSGAKASHQDGTVQLEAEESVTGDMIREAVAEVGYEVVSP</sequence>
<reference evidence="2 3" key="1">
    <citation type="submission" date="2023-07" db="EMBL/GenBank/DDBJ databases">
        <title>Genomic Encyclopedia of Type Strains, Phase IV (KMG-IV): sequencing the most valuable type-strain genomes for metagenomic binning, comparative biology and taxonomic classification.</title>
        <authorList>
            <person name="Goeker M."/>
        </authorList>
    </citation>
    <scope>NUCLEOTIDE SEQUENCE [LARGE SCALE GENOMIC DNA]</scope>
    <source>
        <strain evidence="2 3">DSM 4006</strain>
    </source>
</reference>